<organism evidence="2 3">
    <name type="scientific">Pegethrix bostrychoides GSE-TBD4-15B</name>
    <dbReference type="NCBI Taxonomy" id="2839662"/>
    <lineage>
        <taxon>Bacteria</taxon>
        <taxon>Bacillati</taxon>
        <taxon>Cyanobacteriota</taxon>
        <taxon>Cyanophyceae</taxon>
        <taxon>Oculatellales</taxon>
        <taxon>Oculatellaceae</taxon>
        <taxon>Pegethrix</taxon>
    </lineage>
</organism>
<reference evidence="2" key="2">
    <citation type="journal article" date="2022" name="Microbiol. Resour. Announc.">
        <title>Metagenome Sequencing to Explore Phylogenomics of Terrestrial Cyanobacteria.</title>
        <authorList>
            <person name="Ward R.D."/>
            <person name="Stajich J.E."/>
            <person name="Johansen J.R."/>
            <person name="Huntemann M."/>
            <person name="Clum A."/>
            <person name="Foster B."/>
            <person name="Foster B."/>
            <person name="Roux S."/>
            <person name="Palaniappan K."/>
            <person name="Varghese N."/>
            <person name="Mukherjee S."/>
            <person name="Reddy T.B.K."/>
            <person name="Daum C."/>
            <person name="Copeland A."/>
            <person name="Chen I.A."/>
            <person name="Ivanova N.N."/>
            <person name="Kyrpides N.C."/>
            <person name="Shapiro N."/>
            <person name="Eloe-Fadrosh E.A."/>
            <person name="Pietrasiak N."/>
        </authorList>
    </citation>
    <scope>NUCLEOTIDE SEQUENCE</scope>
    <source>
        <strain evidence="2">GSE-TBD4-15B</strain>
    </source>
</reference>
<dbReference type="AlphaFoldDB" id="A0A951U5Q8"/>
<feature type="domain" description="SH3b" evidence="1">
    <location>
        <begin position="106"/>
        <end position="148"/>
    </location>
</feature>
<dbReference type="PANTHER" id="PTHR34408:SF1">
    <property type="entry name" value="GLYCOSYL HYDROLASE FAMILY 19 DOMAIN-CONTAINING PROTEIN HI_1415"/>
    <property type="match status" value="1"/>
</dbReference>
<dbReference type="PANTHER" id="PTHR34408">
    <property type="entry name" value="FAMILY PROTEIN, PUTATIVE-RELATED"/>
    <property type="match status" value="1"/>
</dbReference>
<evidence type="ECO:0000313" key="3">
    <source>
        <dbReference type="Proteomes" id="UP000707356"/>
    </source>
</evidence>
<dbReference type="Pfam" id="PF08239">
    <property type="entry name" value="SH3_3"/>
    <property type="match status" value="1"/>
</dbReference>
<dbReference type="Gene3D" id="2.30.30.40">
    <property type="entry name" value="SH3 Domains"/>
    <property type="match status" value="1"/>
</dbReference>
<dbReference type="InterPro" id="IPR052354">
    <property type="entry name" value="Cell_Wall_Dynamics_Protein"/>
</dbReference>
<comment type="caution">
    <text evidence="2">The sequence shown here is derived from an EMBL/GenBank/DDBJ whole genome shotgun (WGS) entry which is preliminary data.</text>
</comment>
<name>A0A951U5Q8_9CYAN</name>
<gene>
    <name evidence="2" type="ORF">KME07_09985</name>
</gene>
<sequence>MALLIPTAAGADPLLNCINAAIIQLDGVPRSDITASLDESQSGSQLVNWQARNGSSGFCQMGETGEVAQVRVEVAVEQPHSVRALTPAVSGAAAGSPVWVSTTAGAVNLRSAPGGEIVGSAANGSELTVTGKTDGEWVEVTGGKWVSQYLLITFNPALISASSSAGSTDAAASPTPSVSARSAQVITEGGGINVRRSPGGEVLYGLADGVTVTLTGNREGGWAELQDGGWVSEDYLQ</sequence>
<accession>A0A951U5Q8</accession>
<dbReference type="Proteomes" id="UP000707356">
    <property type="component" value="Unassembled WGS sequence"/>
</dbReference>
<reference evidence="2" key="1">
    <citation type="submission" date="2021-05" db="EMBL/GenBank/DDBJ databases">
        <authorList>
            <person name="Pietrasiak N."/>
            <person name="Ward R."/>
            <person name="Stajich J.E."/>
            <person name="Kurbessoian T."/>
        </authorList>
    </citation>
    <scope>NUCLEOTIDE SEQUENCE</scope>
    <source>
        <strain evidence="2">GSE-TBD4-15B</strain>
    </source>
</reference>
<proteinExistence type="predicted"/>
<dbReference type="EMBL" id="JAHHHV010000064">
    <property type="protein sequence ID" value="MBW4465752.1"/>
    <property type="molecule type" value="Genomic_DNA"/>
</dbReference>
<protein>
    <submittedName>
        <fullName evidence="2">SH3 domain-containing protein</fullName>
    </submittedName>
</protein>
<dbReference type="InterPro" id="IPR003646">
    <property type="entry name" value="SH3-like_bac-type"/>
</dbReference>
<evidence type="ECO:0000259" key="1">
    <source>
        <dbReference type="Pfam" id="PF08239"/>
    </source>
</evidence>
<evidence type="ECO:0000313" key="2">
    <source>
        <dbReference type="EMBL" id="MBW4465752.1"/>
    </source>
</evidence>